<protein>
    <submittedName>
        <fullName evidence="8">ABC transporter ATP-binding protein</fullName>
    </submittedName>
</protein>
<keyword evidence="1" id="KW-0813">Transport</keyword>
<dbReference type="AlphaFoldDB" id="A0A847SHF1"/>
<dbReference type="PROSITE" id="PS50893">
    <property type="entry name" value="ABC_TRANSPORTER_2"/>
    <property type="match status" value="1"/>
</dbReference>
<dbReference type="SUPFAM" id="SSF52540">
    <property type="entry name" value="P-loop containing nucleoside triphosphate hydrolases"/>
    <property type="match status" value="1"/>
</dbReference>
<keyword evidence="2" id="KW-1003">Cell membrane</keyword>
<keyword evidence="3" id="KW-0547">Nucleotide-binding</keyword>
<dbReference type="PANTHER" id="PTHR42794">
    <property type="entry name" value="HEMIN IMPORT ATP-BINDING PROTEIN HMUV"/>
    <property type="match status" value="1"/>
</dbReference>
<evidence type="ECO:0000313" key="8">
    <source>
        <dbReference type="EMBL" id="NLR76728.1"/>
    </source>
</evidence>
<evidence type="ECO:0000256" key="2">
    <source>
        <dbReference type="ARBA" id="ARBA00022475"/>
    </source>
</evidence>
<name>A0A847SHF1_9NEIS</name>
<organism evidence="8 9">
    <name type="scientific">Leeia aquatica</name>
    <dbReference type="NCBI Taxonomy" id="2725557"/>
    <lineage>
        <taxon>Bacteria</taxon>
        <taxon>Pseudomonadati</taxon>
        <taxon>Pseudomonadota</taxon>
        <taxon>Betaproteobacteria</taxon>
        <taxon>Neisseriales</taxon>
        <taxon>Leeiaceae</taxon>
        <taxon>Leeia</taxon>
    </lineage>
</organism>
<comment type="function">
    <text evidence="6">Part of the ABC transporter complex HmuTUV involved in hemin import. Responsible for energy coupling to the transport system.</text>
</comment>
<evidence type="ECO:0000256" key="6">
    <source>
        <dbReference type="ARBA" id="ARBA00037066"/>
    </source>
</evidence>
<evidence type="ECO:0000313" key="9">
    <source>
        <dbReference type="Proteomes" id="UP000587991"/>
    </source>
</evidence>
<dbReference type="InterPro" id="IPR003593">
    <property type="entry name" value="AAA+_ATPase"/>
</dbReference>
<keyword evidence="9" id="KW-1185">Reference proteome</keyword>
<dbReference type="RefSeq" id="WP_168878390.1">
    <property type="nucleotide sequence ID" value="NZ_JABAIM010000004.1"/>
</dbReference>
<sequence length="258" mass="28348">MKQLYWQDLTVGYRQRPVLQGLSCQALRAGELVAVLGPNGCGKSTLLRALMGEIPAEGTLWQDGAPVSRAALAAQAACLPQALPPPSRLSVLEALRLARQLSGDNAAARYAELANMLHAMDLQEQAHTPLAELSGGQRQRVGIAQALLRQPRLLLLDEPLSALDLYQQHQVMAWLKAETQTRQMITILVLHDLNIALRHADQVLLMHRGGLYAQGRPEQVIRPDTLRTVYAIDTRLETCSQGRHWLMVDGAAQGFPPL</sequence>
<dbReference type="GO" id="GO:0005524">
    <property type="term" value="F:ATP binding"/>
    <property type="evidence" value="ECO:0007669"/>
    <property type="project" value="UniProtKB-KW"/>
</dbReference>
<dbReference type="Pfam" id="PF00005">
    <property type="entry name" value="ABC_tran"/>
    <property type="match status" value="1"/>
</dbReference>
<dbReference type="InterPro" id="IPR017871">
    <property type="entry name" value="ABC_transporter-like_CS"/>
</dbReference>
<dbReference type="PROSITE" id="PS00211">
    <property type="entry name" value="ABC_TRANSPORTER_1"/>
    <property type="match status" value="1"/>
</dbReference>
<dbReference type="InterPro" id="IPR027417">
    <property type="entry name" value="P-loop_NTPase"/>
</dbReference>
<evidence type="ECO:0000256" key="5">
    <source>
        <dbReference type="ARBA" id="ARBA00022967"/>
    </source>
</evidence>
<gene>
    <name evidence="8" type="ORF">HF682_16290</name>
</gene>
<dbReference type="CDD" id="cd03214">
    <property type="entry name" value="ABC_Iron-Siderophores_B12_Hemin"/>
    <property type="match status" value="1"/>
</dbReference>
<dbReference type="Proteomes" id="UP000587991">
    <property type="component" value="Unassembled WGS sequence"/>
</dbReference>
<accession>A0A847SHF1</accession>
<evidence type="ECO:0000256" key="1">
    <source>
        <dbReference type="ARBA" id="ARBA00022448"/>
    </source>
</evidence>
<proteinExistence type="predicted"/>
<evidence type="ECO:0000256" key="4">
    <source>
        <dbReference type="ARBA" id="ARBA00022840"/>
    </source>
</evidence>
<reference evidence="8 9" key="1">
    <citation type="submission" date="2020-04" db="EMBL/GenBank/DDBJ databases">
        <title>Draft genome of Leeia sp. IMCC25680.</title>
        <authorList>
            <person name="Song J."/>
            <person name="Cho J.-C."/>
        </authorList>
    </citation>
    <scope>NUCLEOTIDE SEQUENCE [LARGE SCALE GENOMIC DNA]</scope>
    <source>
        <strain evidence="8 9">IMCC25680</strain>
    </source>
</reference>
<evidence type="ECO:0000259" key="7">
    <source>
        <dbReference type="PROSITE" id="PS50893"/>
    </source>
</evidence>
<dbReference type="SMART" id="SM00382">
    <property type="entry name" value="AAA"/>
    <property type="match status" value="1"/>
</dbReference>
<comment type="caution">
    <text evidence="8">The sequence shown here is derived from an EMBL/GenBank/DDBJ whole genome shotgun (WGS) entry which is preliminary data.</text>
</comment>
<dbReference type="EMBL" id="JABAIM010000004">
    <property type="protein sequence ID" value="NLR76728.1"/>
    <property type="molecule type" value="Genomic_DNA"/>
</dbReference>
<feature type="domain" description="ABC transporter" evidence="7">
    <location>
        <begin position="4"/>
        <end position="233"/>
    </location>
</feature>
<dbReference type="GO" id="GO:0016887">
    <property type="term" value="F:ATP hydrolysis activity"/>
    <property type="evidence" value="ECO:0007669"/>
    <property type="project" value="InterPro"/>
</dbReference>
<keyword evidence="2" id="KW-0472">Membrane</keyword>
<dbReference type="InterPro" id="IPR003439">
    <property type="entry name" value="ABC_transporter-like_ATP-bd"/>
</dbReference>
<dbReference type="Gene3D" id="3.40.50.300">
    <property type="entry name" value="P-loop containing nucleotide triphosphate hydrolases"/>
    <property type="match status" value="1"/>
</dbReference>
<dbReference type="PANTHER" id="PTHR42794:SF1">
    <property type="entry name" value="HEMIN IMPORT ATP-BINDING PROTEIN HMUV"/>
    <property type="match status" value="1"/>
</dbReference>
<evidence type="ECO:0000256" key="3">
    <source>
        <dbReference type="ARBA" id="ARBA00022741"/>
    </source>
</evidence>
<keyword evidence="4 8" id="KW-0067">ATP-binding</keyword>
<keyword evidence="5" id="KW-1278">Translocase</keyword>